<dbReference type="PANTHER" id="PTHR42791:SF17">
    <property type="entry name" value="ACETYLTRANSFERASE, GNAT FAMILY FAMILY (AFU_ORTHOLOGUE AFUA_8G05690)"/>
    <property type="match status" value="1"/>
</dbReference>
<evidence type="ECO:0000259" key="1">
    <source>
        <dbReference type="PROSITE" id="PS51186"/>
    </source>
</evidence>
<comment type="caution">
    <text evidence="2">The sequence shown here is derived from an EMBL/GenBank/DDBJ whole genome shotgun (WGS) entry which is preliminary data.</text>
</comment>
<evidence type="ECO:0000313" key="2">
    <source>
        <dbReference type="EMBL" id="KZL78186.1"/>
    </source>
</evidence>
<dbReference type="Proteomes" id="UP000076552">
    <property type="component" value="Unassembled WGS sequence"/>
</dbReference>
<protein>
    <submittedName>
        <fullName evidence="2">GNAT family acetyltransferase</fullName>
    </submittedName>
</protein>
<dbReference type="CDD" id="cd04301">
    <property type="entry name" value="NAT_SF"/>
    <property type="match status" value="1"/>
</dbReference>
<dbReference type="InterPro" id="IPR016181">
    <property type="entry name" value="Acyl_CoA_acyltransferase"/>
</dbReference>
<dbReference type="InterPro" id="IPR052523">
    <property type="entry name" value="Trichothecene_AcTrans"/>
</dbReference>
<dbReference type="EMBL" id="LFIV01000003">
    <property type="protein sequence ID" value="KZL78186.1"/>
    <property type="molecule type" value="Genomic_DNA"/>
</dbReference>
<dbReference type="Gene3D" id="3.40.630.30">
    <property type="match status" value="1"/>
</dbReference>
<dbReference type="PROSITE" id="PS51186">
    <property type="entry name" value="GNAT"/>
    <property type="match status" value="1"/>
</dbReference>
<name>A0A166YY18_9PEZI</name>
<keyword evidence="2" id="KW-0808">Transferase</keyword>
<dbReference type="GO" id="GO:0016747">
    <property type="term" value="F:acyltransferase activity, transferring groups other than amino-acyl groups"/>
    <property type="evidence" value="ECO:0007669"/>
    <property type="project" value="InterPro"/>
</dbReference>
<accession>A0A166YY18</accession>
<sequence length="204" mass="22959">MSPPSTLVLEPATVDDVPALTEVWFAAFAHDPEIARLWPDTPRVRAWWDGANRGDMLAKPFQRFFKVVDPDSADACGRARIAAWAKWDTSMPEARGRRYPPWCEDMPGEVCDAFIEKEERERGRVMGEEKHYYLDTLVTHPDYQRRGAGSLLLKWGCELADENGVGAYVDASKAGKGLYERFGFVDESEADAGEVASMARRRLS</sequence>
<keyword evidence="3" id="KW-1185">Reference proteome</keyword>
<organism evidence="2 3">
    <name type="scientific">Colletotrichum tofieldiae</name>
    <dbReference type="NCBI Taxonomy" id="708197"/>
    <lineage>
        <taxon>Eukaryota</taxon>
        <taxon>Fungi</taxon>
        <taxon>Dikarya</taxon>
        <taxon>Ascomycota</taxon>
        <taxon>Pezizomycotina</taxon>
        <taxon>Sordariomycetes</taxon>
        <taxon>Hypocreomycetidae</taxon>
        <taxon>Glomerellales</taxon>
        <taxon>Glomerellaceae</taxon>
        <taxon>Colletotrichum</taxon>
        <taxon>Colletotrichum spaethianum species complex</taxon>
    </lineage>
</organism>
<dbReference type="PANTHER" id="PTHR42791">
    <property type="entry name" value="GNAT FAMILY ACETYLTRANSFERASE"/>
    <property type="match status" value="1"/>
</dbReference>
<proteinExistence type="predicted"/>
<feature type="domain" description="N-acetyltransferase" evidence="1">
    <location>
        <begin position="63"/>
        <end position="203"/>
    </location>
</feature>
<evidence type="ECO:0000313" key="3">
    <source>
        <dbReference type="Proteomes" id="UP000076552"/>
    </source>
</evidence>
<dbReference type="InterPro" id="IPR000182">
    <property type="entry name" value="GNAT_dom"/>
</dbReference>
<dbReference type="Pfam" id="PF00583">
    <property type="entry name" value="Acetyltransf_1"/>
    <property type="match status" value="1"/>
</dbReference>
<gene>
    <name evidence="2" type="ORF">CT0861_05733</name>
</gene>
<reference evidence="2 3" key="1">
    <citation type="submission" date="2015-06" db="EMBL/GenBank/DDBJ databases">
        <title>Survival trade-offs in plant roots during colonization by closely related pathogenic and mutualistic fungi.</title>
        <authorList>
            <person name="Hacquard S."/>
            <person name="Kracher B."/>
            <person name="Hiruma K."/>
            <person name="Weinman A."/>
            <person name="Muench P."/>
            <person name="Garrido Oter R."/>
            <person name="Ver Loren van Themaat E."/>
            <person name="Dallerey J.-F."/>
            <person name="Damm U."/>
            <person name="Henrissat B."/>
            <person name="Lespinet O."/>
            <person name="Thon M."/>
            <person name="Kemen E."/>
            <person name="McHardy A.C."/>
            <person name="Schulze-Lefert P."/>
            <person name="O'Connell R.J."/>
        </authorList>
    </citation>
    <scope>NUCLEOTIDE SEQUENCE [LARGE SCALE GENOMIC DNA]</scope>
    <source>
        <strain evidence="2 3">0861</strain>
    </source>
</reference>
<dbReference type="STRING" id="708197.A0A166YY18"/>
<dbReference type="SUPFAM" id="SSF55729">
    <property type="entry name" value="Acyl-CoA N-acyltransferases (Nat)"/>
    <property type="match status" value="1"/>
</dbReference>
<dbReference type="AlphaFoldDB" id="A0A166YY18"/>